<reference evidence="1" key="1">
    <citation type="submission" date="2022-07" db="EMBL/GenBank/DDBJ databases">
        <title>Genome Sequence of Lecanicillium saksenae.</title>
        <authorList>
            <person name="Buettner E."/>
        </authorList>
    </citation>
    <scope>NUCLEOTIDE SEQUENCE</scope>
    <source>
        <strain evidence="1">VT-O1</strain>
    </source>
</reference>
<name>A0ACC1QEB5_9HYPO</name>
<accession>A0ACC1QEB5</accession>
<evidence type="ECO:0000313" key="2">
    <source>
        <dbReference type="Proteomes" id="UP001148737"/>
    </source>
</evidence>
<dbReference type="Proteomes" id="UP001148737">
    <property type="component" value="Unassembled WGS sequence"/>
</dbReference>
<proteinExistence type="predicted"/>
<organism evidence="1 2">
    <name type="scientific">Lecanicillium saksenae</name>
    <dbReference type="NCBI Taxonomy" id="468837"/>
    <lineage>
        <taxon>Eukaryota</taxon>
        <taxon>Fungi</taxon>
        <taxon>Dikarya</taxon>
        <taxon>Ascomycota</taxon>
        <taxon>Pezizomycotina</taxon>
        <taxon>Sordariomycetes</taxon>
        <taxon>Hypocreomycetidae</taxon>
        <taxon>Hypocreales</taxon>
        <taxon>Cordycipitaceae</taxon>
        <taxon>Lecanicillium</taxon>
    </lineage>
</organism>
<comment type="caution">
    <text evidence="1">The sequence shown here is derived from an EMBL/GenBank/DDBJ whole genome shotgun (WGS) entry which is preliminary data.</text>
</comment>
<dbReference type="EMBL" id="JANAKD010002690">
    <property type="protein sequence ID" value="KAJ3473070.1"/>
    <property type="molecule type" value="Genomic_DNA"/>
</dbReference>
<gene>
    <name evidence="1" type="ORF">NLG97_g10534</name>
</gene>
<keyword evidence="2" id="KW-1185">Reference proteome</keyword>
<sequence length="113" mass="12698">MTDYETVDKHWHTDTLVAPRLFLHLLVILLSLGPPDRRSQMVARSFAANPYYKRWTRCKYVVRHPRIPHSSCPPVASSQHHRPSSAPSSAVELDPAFDGLGRIATPAIEPGVF</sequence>
<protein>
    <submittedName>
        <fullName evidence="1">Uncharacterized protein</fullName>
    </submittedName>
</protein>
<evidence type="ECO:0000313" key="1">
    <source>
        <dbReference type="EMBL" id="KAJ3473070.1"/>
    </source>
</evidence>